<gene>
    <name evidence="2" type="ORF">ELS83_21130</name>
</gene>
<comment type="caution">
    <text evidence="2">The sequence shown here is derived from an EMBL/GenBank/DDBJ whole genome shotgun (WGS) entry which is preliminary data.</text>
</comment>
<reference evidence="2 3" key="1">
    <citation type="submission" date="2018-12" db="EMBL/GenBank/DDBJ databases">
        <title>Marinifilum JC070 sp. nov., a marine bacterium isolated from Yongle Blue Hole in the South China Sea.</title>
        <authorList>
            <person name="Fu T."/>
        </authorList>
    </citation>
    <scope>NUCLEOTIDE SEQUENCE [LARGE SCALE GENOMIC DNA]</scope>
    <source>
        <strain evidence="2 3">JC070</strain>
    </source>
</reference>
<feature type="signal peptide" evidence="1">
    <location>
        <begin position="1"/>
        <end position="19"/>
    </location>
</feature>
<evidence type="ECO:0000256" key="1">
    <source>
        <dbReference type="SAM" id="SignalP"/>
    </source>
</evidence>
<proteinExistence type="predicted"/>
<evidence type="ECO:0000313" key="2">
    <source>
        <dbReference type="EMBL" id="NOU62303.1"/>
    </source>
</evidence>
<keyword evidence="3" id="KW-1185">Reference proteome</keyword>
<sequence>MKRYLLFLLLIFCQSSIYSQVYNKKIIYQFQVEYTSKEGKQKKQMMYLVCHGKKWKIPPHKQFSIAWADEGRDVFAVNNSTGVIDNAEKIWIHPPRHDIYYVHEFTPFPEVRFPLKAGKQWINNFGYVWSSEELNIPAGVKVKPHYTIESQYEEYSKILRRNITCYKIMATIHNSFITSKWIGVFNEELGFIKMEFQNTDQSITIMTLEDTYNWTQAKERFGLFAL</sequence>
<dbReference type="RefSeq" id="WP_171597560.1">
    <property type="nucleotide sequence ID" value="NZ_RZNH01000066.1"/>
</dbReference>
<feature type="chain" id="PRO_5047386669" evidence="1">
    <location>
        <begin position="20"/>
        <end position="226"/>
    </location>
</feature>
<dbReference type="Proteomes" id="UP000732105">
    <property type="component" value="Unassembled WGS sequence"/>
</dbReference>
<keyword evidence="1" id="KW-0732">Signal</keyword>
<evidence type="ECO:0000313" key="3">
    <source>
        <dbReference type="Proteomes" id="UP000732105"/>
    </source>
</evidence>
<protein>
    <submittedName>
        <fullName evidence="2">Uncharacterized protein</fullName>
    </submittedName>
</protein>
<organism evidence="2 3">
    <name type="scientific">Marinifilum caeruleilacunae</name>
    <dbReference type="NCBI Taxonomy" id="2499076"/>
    <lineage>
        <taxon>Bacteria</taxon>
        <taxon>Pseudomonadati</taxon>
        <taxon>Bacteroidota</taxon>
        <taxon>Bacteroidia</taxon>
        <taxon>Marinilabiliales</taxon>
        <taxon>Marinifilaceae</taxon>
    </lineage>
</organism>
<name>A0ABX1X2J1_9BACT</name>
<dbReference type="EMBL" id="RZNH01000066">
    <property type="protein sequence ID" value="NOU62303.1"/>
    <property type="molecule type" value="Genomic_DNA"/>
</dbReference>
<accession>A0ABX1X2J1</accession>